<accession>A0A547PAY8</accession>
<protein>
    <recommendedName>
        <fullName evidence="4">Lipoprotein</fullName>
    </recommendedName>
</protein>
<reference evidence="2 3" key="1">
    <citation type="submission" date="2019-06" db="EMBL/GenBank/DDBJ databases">
        <title>Erythrobacter insulae sp. nov., isolated from a tidal flat.</title>
        <authorList>
            <person name="Yoon J.-H."/>
        </authorList>
    </citation>
    <scope>NUCLEOTIDE SEQUENCE [LARGE SCALE GENOMIC DNA]</scope>
    <source>
        <strain evidence="2 3">JBTF-M21</strain>
    </source>
</reference>
<proteinExistence type="predicted"/>
<evidence type="ECO:0000313" key="2">
    <source>
        <dbReference type="EMBL" id="TRD11309.1"/>
    </source>
</evidence>
<dbReference type="AlphaFoldDB" id="A0A547PAY8"/>
<organism evidence="2 3">
    <name type="scientific">Erythrobacter insulae</name>
    <dbReference type="NCBI Taxonomy" id="2584124"/>
    <lineage>
        <taxon>Bacteria</taxon>
        <taxon>Pseudomonadati</taxon>
        <taxon>Pseudomonadota</taxon>
        <taxon>Alphaproteobacteria</taxon>
        <taxon>Sphingomonadales</taxon>
        <taxon>Erythrobacteraceae</taxon>
        <taxon>Erythrobacter/Porphyrobacter group</taxon>
        <taxon>Erythrobacter</taxon>
    </lineage>
</organism>
<keyword evidence="1" id="KW-0732">Signal</keyword>
<dbReference type="RefSeq" id="WP_142787575.1">
    <property type="nucleotide sequence ID" value="NZ_VHJK01000001.1"/>
</dbReference>
<feature type="signal peptide" evidence="1">
    <location>
        <begin position="1"/>
        <end position="17"/>
    </location>
</feature>
<evidence type="ECO:0000313" key="3">
    <source>
        <dbReference type="Proteomes" id="UP000316343"/>
    </source>
</evidence>
<gene>
    <name evidence="2" type="ORF">FGU71_05240</name>
</gene>
<dbReference type="EMBL" id="VHJK01000001">
    <property type="protein sequence ID" value="TRD11309.1"/>
    <property type="molecule type" value="Genomic_DNA"/>
</dbReference>
<keyword evidence="3" id="KW-1185">Reference proteome</keyword>
<dbReference type="Proteomes" id="UP000316343">
    <property type="component" value="Unassembled WGS sequence"/>
</dbReference>
<evidence type="ECO:0008006" key="4">
    <source>
        <dbReference type="Google" id="ProtNLM"/>
    </source>
</evidence>
<sequence>MRKAVLLAMIMLLPACAGGSAATYTSSGSSAGVGSKAAPQSSGFRAPSIQREAGLEGITGVRASALLDRLGEPRIDLTEGDSRKLQFAGETCVLDIYLYPLNAGAEPISTHIEARLREGGGPVNRSQCLAEVAQR</sequence>
<comment type="caution">
    <text evidence="2">The sequence shown here is derived from an EMBL/GenBank/DDBJ whole genome shotgun (WGS) entry which is preliminary data.</text>
</comment>
<evidence type="ECO:0000256" key="1">
    <source>
        <dbReference type="SAM" id="SignalP"/>
    </source>
</evidence>
<dbReference type="OrthoDB" id="8482143at2"/>
<feature type="chain" id="PRO_5021819674" description="Lipoprotein" evidence="1">
    <location>
        <begin position="18"/>
        <end position="135"/>
    </location>
</feature>
<name>A0A547PAY8_9SPHN</name>